<dbReference type="InterPro" id="IPR029058">
    <property type="entry name" value="AB_hydrolase_fold"/>
</dbReference>
<organism evidence="3 4">
    <name type="scientific">Turicibacter sanguinis</name>
    <dbReference type="NCBI Taxonomy" id="154288"/>
    <lineage>
        <taxon>Bacteria</taxon>
        <taxon>Bacillati</taxon>
        <taxon>Bacillota</taxon>
        <taxon>Erysipelotrichia</taxon>
        <taxon>Erysipelotrichales</taxon>
        <taxon>Turicibacteraceae</taxon>
        <taxon>Turicibacter</taxon>
    </lineage>
</organism>
<accession>A0A9X5APC3</accession>
<evidence type="ECO:0000313" key="4">
    <source>
        <dbReference type="Proteomes" id="UP000487649"/>
    </source>
</evidence>
<feature type="domain" description="Serine aminopeptidase S33" evidence="2">
    <location>
        <begin position="83"/>
        <end position="184"/>
    </location>
</feature>
<gene>
    <name evidence="3" type="ORF">GMA92_07290</name>
</gene>
<keyword evidence="1" id="KW-1133">Transmembrane helix</keyword>
<comment type="caution">
    <text evidence="3">The sequence shown here is derived from an EMBL/GenBank/DDBJ whole genome shotgun (WGS) entry which is preliminary data.</text>
</comment>
<dbReference type="Proteomes" id="UP000487649">
    <property type="component" value="Unassembled WGS sequence"/>
</dbReference>
<evidence type="ECO:0000313" key="3">
    <source>
        <dbReference type="EMBL" id="MTK21224.1"/>
    </source>
</evidence>
<protein>
    <submittedName>
        <fullName evidence="3">Alpha/beta fold hydrolase</fullName>
    </submittedName>
</protein>
<dbReference type="PANTHER" id="PTHR22946">
    <property type="entry name" value="DIENELACTONE HYDROLASE DOMAIN-CONTAINING PROTEIN-RELATED"/>
    <property type="match status" value="1"/>
</dbReference>
<keyword evidence="1" id="KW-0472">Membrane</keyword>
<dbReference type="InterPro" id="IPR022742">
    <property type="entry name" value="Hydrolase_4"/>
</dbReference>
<dbReference type="SUPFAM" id="SSF53474">
    <property type="entry name" value="alpha/beta-Hydrolases"/>
    <property type="match status" value="1"/>
</dbReference>
<feature type="transmembrane region" description="Helical" evidence="1">
    <location>
        <begin position="7"/>
        <end position="31"/>
    </location>
</feature>
<dbReference type="AlphaFoldDB" id="A0A9X5APC3"/>
<name>A0A9X5APC3_9FIRM</name>
<dbReference type="InterPro" id="IPR050261">
    <property type="entry name" value="FrsA_esterase"/>
</dbReference>
<proteinExistence type="predicted"/>
<evidence type="ECO:0000256" key="1">
    <source>
        <dbReference type="SAM" id="Phobius"/>
    </source>
</evidence>
<reference evidence="3 4" key="1">
    <citation type="journal article" date="2019" name="Nat. Med.">
        <title>A library of human gut bacterial isolates paired with longitudinal multiomics data enables mechanistic microbiome research.</title>
        <authorList>
            <person name="Poyet M."/>
            <person name="Groussin M."/>
            <person name="Gibbons S.M."/>
            <person name="Avila-Pacheco J."/>
            <person name="Jiang X."/>
            <person name="Kearney S.M."/>
            <person name="Perrotta A.R."/>
            <person name="Berdy B."/>
            <person name="Zhao S."/>
            <person name="Lieberman T.D."/>
            <person name="Swanson P.K."/>
            <person name="Smith M."/>
            <person name="Roesemann S."/>
            <person name="Alexander J.E."/>
            <person name="Rich S.A."/>
            <person name="Livny J."/>
            <person name="Vlamakis H."/>
            <person name="Clish C."/>
            <person name="Bullock K."/>
            <person name="Deik A."/>
            <person name="Scott J."/>
            <person name="Pierce K.A."/>
            <person name="Xavier R.J."/>
            <person name="Alm E.J."/>
        </authorList>
    </citation>
    <scope>NUCLEOTIDE SEQUENCE [LARGE SCALE GENOMIC DNA]</scope>
    <source>
        <strain evidence="3 4">BIOML-A198</strain>
    </source>
</reference>
<keyword evidence="1" id="KW-0812">Transmembrane</keyword>
<evidence type="ECO:0000259" key="2">
    <source>
        <dbReference type="Pfam" id="PF12146"/>
    </source>
</evidence>
<sequence>MKQRKKRYWIGGIVLLLIVVIIPFGLSVFIYEQNFGGRYTTPDELKYEVKEFEGLVQTPAFFESNKQQLLAGYIYTQEETSFPNGVIILAHGLGGGHNSYLPEIQFMTQNGYTVFAYDGTGTDESEGSSMKGLPQAIIDLDYAINYVKNDEQFDCLPIMLYGHSMGGYAVMAVLNEHEDITAVVERSGFDESIDMIVEAGSQMMGKGIKLLTPYVRFYEYLKFGHYATLSGVEGLGTTKAKVMLMHSEDDEVVSYQQNFAQYKHLFGANTNFTFVSYEGRGHDVVTSVELKQSIEKEIKAIYGSLESVPKEQLMAYNGVLYDIDQRLDSVVMRQIIEFYNQSVVKEYE</sequence>
<dbReference type="EMBL" id="WMQE01000013">
    <property type="protein sequence ID" value="MTK21224.1"/>
    <property type="molecule type" value="Genomic_DNA"/>
</dbReference>
<keyword evidence="3" id="KW-0378">Hydrolase</keyword>
<dbReference type="Gene3D" id="3.40.50.1820">
    <property type="entry name" value="alpha/beta hydrolase"/>
    <property type="match status" value="1"/>
</dbReference>
<dbReference type="GO" id="GO:0016787">
    <property type="term" value="F:hydrolase activity"/>
    <property type="evidence" value="ECO:0007669"/>
    <property type="project" value="UniProtKB-KW"/>
</dbReference>
<dbReference type="Pfam" id="PF12146">
    <property type="entry name" value="Hydrolase_4"/>
    <property type="match status" value="1"/>
</dbReference>